<keyword evidence="2" id="KW-0963">Cytoplasm</keyword>
<dbReference type="InterPro" id="IPR036872">
    <property type="entry name" value="CH_dom_sf"/>
</dbReference>
<feature type="compositionally biased region" description="Polar residues" evidence="5">
    <location>
        <begin position="16"/>
        <end position="33"/>
    </location>
</feature>
<sequence>MPRFSAEEEGTPCPIRTSNSKYRPSQGNQQLQTSFPLVALDDDEEIDDLDYTRALPDDFQLFPNRPVKRRAVLHEPPRRMTGWATQTQQRKSDQQQQADESENNRAPEPNFHVDVISALQPQSQSQVRGQGLHQQPRRMGIGMARKIETKNRRRISTMLAARKSQSQNTAPQEQQEAPTITPPIQPTHPEQTRKAMLGDKTRNVSNSQPKSMLEEKSIEKNSMTEKKPLLVPPKRGPLQAPSRSLHQPGIDVSRRTNSGGKENIPPGRSSILGDDGKRMGRGIVGAGAPRNISGGNMDKSKMMPPDRPPPIQPQRFVRESLKRPSESMVLDDEDISFISSGSTPPAAGSGNSSNLASDKLRLLKRRKLGMQLLPTPPALSKDEEAELQAIFAPPKNLLPSGASFYNFGGGRSKQELNPILREELVRTEMYEDSWLLAQESSVSQLLNSILSDSFSPSPILADIAMRKKFLRIYSLAPFPLLFKRLQASLLYGALSVPKDILEKSSSAKLGGSGVGLGGQGWGWAEDIAVRKKFLALFFECYDLSGLIAGLEVVIGREMFPTPCTNVGDKKKCVEVFLERYIMRCEDALACPPLEDATRGRGVQANNSHGDIEDWGSPAWLLRKSLLRSLMLILLMDKAKAQGVLGRLRLFMKSSPYKSSASILHQLSRLLLPSVGDVLRPLGHLNYLPETSQHPLEEYEYEISNLAVDMRDGVRFCRVIELLLYPQPPPESTEATKTFQQQWPLSSNLKLPASTRTHKLHNISLALTALESVGGNPGKVTAKDIVDGFREKTLGLLWGVVSRWGLDQLVDWNEVKKEIRRLEYRSSHNLLSYETAMDEDFPEPTNHVQLLWKWASSIARIHDLRVENLTTSFSDGCVFGKIVEEYEQFFPVNMRRERNAPLVEKLKALGCSSYFASLFSNVHKHERVFDKNFVVAGLAYLCSRLFQWSVNERAAITIQRAYRVYAFRHMSHRRINLLILAHECADVVNTKTRVTNAAVTIQRVYRSHLRLQINRLVNNMIKIQSRMRGALVRQEVEISRVAIVRVQRLWRHIRESRFQTRIGIAKEAMMSFQAVIRGLLVRNRLEQQRVAVKTLEEWWRNHLVGQELRTDYLISRSATSRIQKWWRNQKVVQVPRTEFLAARRAVVNAQAYAKGMLVRHRCETQIRAAFVIQEQFRAYQEGLKARLNFLELRWASLVVQRLRRSVITTRQERGQFIALRTFSIILQRQWLEKIRRRKAATLIQKSWRQFAWLVRLRKILGEVAVIQKTWRGYRVRQESNARVRIARRRLLKVLAVKVEDDERLGGRARKGCELIKTSAGYGRGIMQLDFTTKYSRECAVMVVENEAAMTALLSNIEVSVKQMQKSVASTVTRNFVLAINVLSNISQSSKAVVVLAKPPLRVAKKVNFSGQAAVPKDTFAILLDVVECLKSATAMPQSGIFLSVVDTFRRTAANENARQKLVARKKWMERLDAITKGMKADGEKKSVARGGGKAELMKASALEGVLAILQG</sequence>
<comment type="caution">
    <text evidence="7">The sequence shown here is derived from an EMBL/GenBank/DDBJ whole genome shotgun (WGS) entry which is preliminary data.</text>
</comment>
<dbReference type="PROSITE" id="PS50096">
    <property type="entry name" value="IQ"/>
    <property type="match status" value="4"/>
</dbReference>
<feature type="region of interest" description="Disordered" evidence="5">
    <location>
        <begin position="121"/>
        <end position="140"/>
    </location>
</feature>
<dbReference type="PANTHER" id="PTHR22706">
    <property type="entry name" value="ASSEMBLY FACTOR FOR SPINDLE MICROTUBULES"/>
    <property type="match status" value="1"/>
</dbReference>
<dbReference type="SMART" id="SM00015">
    <property type="entry name" value="IQ"/>
    <property type="match status" value="7"/>
</dbReference>
<feature type="compositionally biased region" description="Polar residues" evidence="5">
    <location>
        <begin position="163"/>
        <end position="173"/>
    </location>
</feature>
<evidence type="ECO:0000259" key="6">
    <source>
        <dbReference type="PROSITE" id="PS50021"/>
    </source>
</evidence>
<evidence type="ECO:0000256" key="2">
    <source>
        <dbReference type="ARBA" id="ARBA00022490"/>
    </source>
</evidence>
<dbReference type="Gene3D" id="1.20.5.190">
    <property type="match status" value="1"/>
</dbReference>
<feature type="region of interest" description="Disordered" evidence="5">
    <location>
        <begin position="161"/>
        <end position="313"/>
    </location>
</feature>
<name>A0ABR3GQQ3_9PEZI</name>
<feature type="region of interest" description="Disordered" evidence="5">
    <location>
        <begin position="1"/>
        <end position="33"/>
    </location>
</feature>
<evidence type="ECO:0000256" key="1">
    <source>
        <dbReference type="ARBA" id="ARBA00004496"/>
    </source>
</evidence>
<evidence type="ECO:0000313" key="8">
    <source>
        <dbReference type="Proteomes" id="UP001447188"/>
    </source>
</evidence>
<dbReference type="CDD" id="cd21223">
    <property type="entry name" value="CH_ASPM_rpt1"/>
    <property type="match status" value="1"/>
</dbReference>
<dbReference type="EMBL" id="JBBBZM010000024">
    <property type="protein sequence ID" value="KAL0638234.1"/>
    <property type="molecule type" value="Genomic_DNA"/>
</dbReference>
<evidence type="ECO:0000256" key="3">
    <source>
        <dbReference type="ARBA" id="ARBA00022737"/>
    </source>
</evidence>
<feature type="compositionally biased region" description="Low complexity" evidence="5">
    <location>
        <begin position="86"/>
        <end position="97"/>
    </location>
</feature>
<keyword evidence="8" id="KW-1185">Reference proteome</keyword>
<evidence type="ECO:0000256" key="5">
    <source>
        <dbReference type="SAM" id="MobiDB-lite"/>
    </source>
</evidence>
<dbReference type="InterPro" id="IPR000048">
    <property type="entry name" value="IQ_motif_EF-hand-BS"/>
</dbReference>
<dbReference type="PANTHER" id="PTHR22706:SF1">
    <property type="entry name" value="ASSEMBLY FACTOR FOR SPINDLE MICROTUBULES"/>
    <property type="match status" value="1"/>
</dbReference>
<organism evidence="7 8">
    <name type="scientific">Discina gigas</name>
    <dbReference type="NCBI Taxonomy" id="1032678"/>
    <lineage>
        <taxon>Eukaryota</taxon>
        <taxon>Fungi</taxon>
        <taxon>Dikarya</taxon>
        <taxon>Ascomycota</taxon>
        <taxon>Pezizomycotina</taxon>
        <taxon>Pezizomycetes</taxon>
        <taxon>Pezizales</taxon>
        <taxon>Discinaceae</taxon>
        <taxon>Discina</taxon>
    </lineage>
</organism>
<dbReference type="Gene3D" id="1.10.418.10">
    <property type="entry name" value="Calponin-like domain"/>
    <property type="match status" value="1"/>
</dbReference>
<reference evidence="7 8" key="1">
    <citation type="submission" date="2024-02" db="EMBL/GenBank/DDBJ databases">
        <title>Discinaceae phylogenomics.</title>
        <authorList>
            <person name="Dirks A.C."/>
            <person name="James T.Y."/>
        </authorList>
    </citation>
    <scope>NUCLEOTIDE SEQUENCE [LARGE SCALE GENOMIC DNA]</scope>
    <source>
        <strain evidence="7 8">ACD0624</strain>
    </source>
</reference>
<dbReference type="Pfam" id="PF00612">
    <property type="entry name" value="IQ"/>
    <property type="match status" value="3"/>
</dbReference>
<dbReference type="SMART" id="SM00033">
    <property type="entry name" value="CH"/>
    <property type="match status" value="1"/>
</dbReference>
<dbReference type="InterPro" id="IPR051185">
    <property type="entry name" value="ASPM"/>
</dbReference>
<dbReference type="Proteomes" id="UP001447188">
    <property type="component" value="Unassembled WGS sequence"/>
</dbReference>
<keyword evidence="3" id="KW-0677">Repeat</keyword>
<feature type="compositionally biased region" description="Basic and acidic residues" evidence="5">
    <location>
        <begin position="190"/>
        <end position="202"/>
    </location>
</feature>
<dbReference type="InterPro" id="IPR001715">
    <property type="entry name" value="CH_dom"/>
</dbReference>
<proteinExistence type="predicted"/>
<gene>
    <name evidence="7" type="ORF">Q9L58_002688</name>
</gene>
<keyword evidence="4" id="KW-0112">Calmodulin-binding</keyword>
<feature type="domain" description="Calponin-homology (CH)" evidence="6">
    <location>
        <begin position="674"/>
        <end position="804"/>
    </location>
</feature>
<evidence type="ECO:0000313" key="7">
    <source>
        <dbReference type="EMBL" id="KAL0638234.1"/>
    </source>
</evidence>
<comment type="subcellular location">
    <subcellularLocation>
        <location evidence="1">Cytoplasm</location>
    </subcellularLocation>
</comment>
<dbReference type="SUPFAM" id="SSF47576">
    <property type="entry name" value="Calponin-homology domain, CH-domain"/>
    <property type="match status" value="1"/>
</dbReference>
<dbReference type="PROSITE" id="PS50021">
    <property type="entry name" value="CH"/>
    <property type="match status" value="1"/>
</dbReference>
<accession>A0ABR3GQQ3</accession>
<feature type="region of interest" description="Disordered" evidence="5">
    <location>
        <begin position="68"/>
        <end position="108"/>
    </location>
</feature>
<feature type="compositionally biased region" description="Basic and acidic residues" evidence="5">
    <location>
        <begin position="212"/>
        <end position="228"/>
    </location>
</feature>
<protein>
    <recommendedName>
        <fullName evidence="6">Calponin-homology (CH) domain-containing protein</fullName>
    </recommendedName>
</protein>
<evidence type="ECO:0000256" key="4">
    <source>
        <dbReference type="ARBA" id="ARBA00022860"/>
    </source>
</evidence>
<dbReference type="Pfam" id="PF00307">
    <property type="entry name" value="CH"/>
    <property type="match status" value="1"/>
</dbReference>